<organism evidence="1 2">
    <name type="scientific">Pauljensenia hongkongensis</name>
    <dbReference type="NCBI Taxonomy" id="178339"/>
    <lineage>
        <taxon>Bacteria</taxon>
        <taxon>Bacillati</taxon>
        <taxon>Actinomycetota</taxon>
        <taxon>Actinomycetes</taxon>
        <taxon>Actinomycetales</taxon>
        <taxon>Actinomycetaceae</taxon>
        <taxon>Pauljensenia</taxon>
    </lineage>
</organism>
<dbReference type="EMBL" id="CP017298">
    <property type="protein sequence ID" value="AOS46973.1"/>
    <property type="molecule type" value="Genomic_DNA"/>
</dbReference>
<dbReference type="OrthoDB" id="3259324at2"/>
<dbReference type="InterPro" id="IPR046268">
    <property type="entry name" value="DUF6301"/>
</dbReference>
<name>A0A1D8B1G7_9ACTO</name>
<protein>
    <submittedName>
        <fullName evidence="1">Uncharacterized protein</fullName>
    </submittedName>
</protein>
<dbReference type="KEGG" id="phon:BH719_03115"/>
<keyword evidence="2" id="KW-1185">Reference proteome</keyword>
<proteinExistence type="predicted"/>
<dbReference type="RefSeq" id="WP_034255189.1">
    <property type="nucleotide sequence ID" value="NZ_CP017298.1"/>
</dbReference>
<dbReference type="Proteomes" id="UP000095214">
    <property type="component" value="Chromosome"/>
</dbReference>
<gene>
    <name evidence="1" type="ORF">BH719_03115</name>
</gene>
<dbReference type="STRING" id="178339.BH719_03115"/>
<evidence type="ECO:0000313" key="1">
    <source>
        <dbReference type="EMBL" id="AOS46973.1"/>
    </source>
</evidence>
<dbReference type="Pfam" id="PF19818">
    <property type="entry name" value="DUF6301"/>
    <property type="match status" value="1"/>
</dbReference>
<evidence type="ECO:0000313" key="2">
    <source>
        <dbReference type="Proteomes" id="UP000095214"/>
    </source>
</evidence>
<sequence>MPQQPVTFKAYPVERFIQIVKAWATHRWPMTPDEGRQLYESLGYKTDDTDRDMFSSPFAKGEPDSFFTHIGNAIADVVIAVGERYTVEEEDSCIEAVTRAYEEYCGAIDASFIGAVDSRQKASDAMEWFLNNEVQIRIDNVGIMVGLTLHSPHMTRLRREEEAMGLTDYDDFFGDD</sequence>
<accession>A0A1D8B1G7</accession>
<dbReference type="AlphaFoldDB" id="A0A1D8B1G7"/>
<reference evidence="1 2" key="1">
    <citation type="submission" date="2016-09" db="EMBL/GenBank/DDBJ databases">
        <title>Complete genome sequence of Actinomyces hongkongensis HKU8.</title>
        <authorList>
            <person name="Gao Y.-X."/>
            <person name="Zhou Y.-Y."/>
            <person name="Xie Y."/>
            <person name="Wang M."/>
            <person name="Wang S.-J."/>
            <person name="Shen S.-G."/>
        </authorList>
    </citation>
    <scope>NUCLEOTIDE SEQUENCE [LARGE SCALE GENOMIC DNA]</scope>
    <source>
        <strain evidence="1 2">HKU8</strain>
    </source>
</reference>